<reference evidence="2 3" key="1">
    <citation type="journal article" date="2024" name="Science">
        <title>Giant polyketide synthase enzymes in the biosynthesis of giant marine polyether toxins.</title>
        <authorList>
            <person name="Fallon T.R."/>
            <person name="Shende V.V."/>
            <person name="Wierzbicki I.H."/>
            <person name="Pendleton A.L."/>
            <person name="Watervoot N.F."/>
            <person name="Auber R.P."/>
            <person name="Gonzalez D.J."/>
            <person name="Wisecaver J.H."/>
            <person name="Moore B.S."/>
        </authorList>
    </citation>
    <scope>NUCLEOTIDE SEQUENCE [LARGE SCALE GENOMIC DNA]</scope>
    <source>
        <strain evidence="2 3">12B1</strain>
    </source>
</reference>
<feature type="region of interest" description="Disordered" evidence="1">
    <location>
        <begin position="1"/>
        <end position="45"/>
    </location>
</feature>
<evidence type="ECO:0000313" key="2">
    <source>
        <dbReference type="EMBL" id="KAL1523952.1"/>
    </source>
</evidence>
<dbReference type="AlphaFoldDB" id="A0AB34JT05"/>
<keyword evidence="3" id="KW-1185">Reference proteome</keyword>
<feature type="compositionally biased region" description="Polar residues" evidence="1">
    <location>
        <begin position="11"/>
        <end position="23"/>
    </location>
</feature>
<accession>A0AB34JT05</accession>
<sequence>MFDGEAIVQDEMNNSTTEQSTSENDFDWEGCDDHDDNDDDEDEEGTRLLRDARAWDAFIRLAHSIRPFEKDDAEYRELRVVEAFNAAAEVSRHYKMLQPAAQSACPHVALVVVPRQMVKHGDPNRRGTDQSESYGAAIKDTIHRRCLRRKKGARAEKHTRRRKDGTTTTWMQRPLSVSRVMQTYRDMSVRERLLRDEDSKAYLLRHHFTLASSGFTTVGEAAECSAAECDETAIFDKITRRLAEGRDMA</sequence>
<proteinExistence type="predicted"/>
<dbReference type="EMBL" id="JBGBPQ010000005">
    <property type="protein sequence ID" value="KAL1523952.1"/>
    <property type="molecule type" value="Genomic_DNA"/>
</dbReference>
<evidence type="ECO:0000313" key="3">
    <source>
        <dbReference type="Proteomes" id="UP001515480"/>
    </source>
</evidence>
<feature type="compositionally biased region" description="Acidic residues" evidence="1">
    <location>
        <begin position="24"/>
        <end position="44"/>
    </location>
</feature>
<name>A0AB34JT05_PRYPA</name>
<gene>
    <name evidence="2" type="ORF">AB1Y20_018868</name>
</gene>
<feature type="compositionally biased region" description="Basic residues" evidence="1">
    <location>
        <begin position="150"/>
        <end position="163"/>
    </location>
</feature>
<protein>
    <submittedName>
        <fullName evidence="2">Uncharacterized protein</fullName>
    </submittedName>
</protein>
<comment type="caution">
    <text evidence="2">The sequence shown here is derived from an EMBL/GenBank/DDBJ whole genome shotgun (WGS) entry which is preliminary data.</text>
</comment>
<organism evidence="2 3">
    <name type="scientific">Prymnesium parvum</name>
    <name type="common">Toxic golden alga</name>
    <dbReference type="NCBI Taxonomy" id="97485"/>
    <lineage>
        <taxon>Eukaryota</taxon>
        <taxon>Haptista</taxon>
        <taxon>Haptophyta</taxon>
        <taxon>Prymnesiophyceae</taxon>
        <taxon>Prymnesiales</taxon>
        <taxon>Prymnesiaceae</taxon>
        <taxon>Prymnesium</taxon>
    </lineage>
</organism>
<dbReference type="Proteomes" id="UP001515480">
    <property type="component" value="Unassembled WGS sequence"/>
</dbReference>
<feature type="region of interest" description="Disordered" evidence="1">
    <location>
        <begin position="150"/>
        <end position="169"/>
    </location>
</feature>
<evidence type="ECO:0000256" key="1">
    <source>
        <dbReference type="SAM" id="MobiDB-lite"/>
    </source>
</evidence>